<dbReference type="GeneID" id="17042062"/>
<sequence>MKPRPVSVSPQKRPSLSGQYPGYAQRFAKASILKQQDRSDAAPPTTGAVTQAVATGAHAQDCSPSPRPRSAPKSEPLADSADSLCGHTTSEDEPRDAASTQKGFHSDQPGYGAGVGSTASEDPTVDGSTDVAPSEEPEPSQQTGLAESHGPAESVPSNSGKSPSEAQPTGDASRHTSTAEEVEMESEASTQLPEQLPEKETAKKRSSSAKVSINRVLAEKRSVAAAYRGRATRRVGVWVQSLSCFTSAQPPSPKATPTKLPADTDGAKGVDVLAHADSMRDQGGGQWRIGTTAEPEVEAAVPPPLPRRNSKLPRLLSTAVSIAERISLATAASLRRKGSWLPPIVSPLKTVAEAKEAPPAEGWDAPAPQGVLGDFPPSAHRSAREPSLSRLLMPQTSAGEDLKPREEVWNKVQHTRVSLAQLLDDCGPARPAPGTQAAVAKARPNLRVETHSHTPKKAKQAAAPTEDINQWFLPGSKPEHTLSAYLTLRNPIMPPALLDPGSPAPWRSKSPPSRASTPLGSPSRASTPKHGTPHGGAAVGRALHLSPHQAAAPLPGGPVGRRAASPLKPVAAAALAHLKQSRIASAAQRRAMSSSPQRSASQGSGRQQSWVSLPVDQTAAAAASWKQAQTSEQSVMADTLAVLHSHTHKATQRPGAVQTVAGHGHGQKAQKSAALDKRRAPQETGSQRLHAAGAEAAKRGASSSAAHFASPNKAMQKTGPAQKTPDSCFLEAGSKKQGTAMERAVLQQYLAARRGRGSYAASNLLRRGRIPGTDSAAQRSPAKTGEREAAQDNLQTVQHTTEGAPDDEQGHSADEQEREWERVHSEIAASLDPFGTGGRARSIDSGTIPAAGQPPSGEGTPPQTARPEATPSTGESAARVPPNVAREIVRWESRNVMGLDHQLAALAEGAVEGDGKGRAVGDEPAGHAPEGTLSLELLDQLFERDLAGGESVPPGPMESQCVPKPLPLADAWEGTEVSDWERMKTNISSAQTSPTQVADKLPFSPGSRLFAAVAARAAAPPSPAQAQVPLDSDLKPQRLSPAFGEAAACVLPAPFGAAALPESAAENAGADAARWTLEGDGAKQAASAYAGELRGEEDEEKNDEVEAEAATLVLAARTAVVVEPGHSVAGEASEVM</sequence>
<accession>I0Z095</accession>
<dbReference type="KEGG" id="csl:COCSUDRAFT_62585"/>
<name>I0Z095_COCSC</name>
<organism evidence="2 3">
    <name type="scientific">Coccomyxa subellipsoidea (strain C-169)</name>
    <name type="common">Green microalga</name>
    <dbReference type="NCBI Taxonomy" id="574566"/>
    <lineage>
        <taxon>Eukaryota</taxon>
        <taxon>Viridiplantae</taxon>
        <taxon>Chlorophyta</taxon>
        <taxon>core chlorophytes</taxon>
        <taxon>Trebouxiophyceae</taxon>
        <taxon>Trebouxiophyceae incertae sedis</taxon>
        <taxon>Coccomyxaceae</taxon>
        <taxon>Coccomyxa</taxon>
        <taxon>Coccomyxa subellipsoidea</taxon>
    </lineage>
</organism>
<gene>
    <name evidence="2" type="ORF">COCSUDRAFT_62585</name>
</gene>
<proteinExistence type="predicted"/>
<protein>
    <submittedName>
        <fullName evidence="2">Uncharacterized protein</fullName>
    </submittedName>
</protein>
<keyword evidence="3" id="KW-1185">Reference proteome</keyword>
<evidence type="ECO:0000256" key="1">
    <source>
        <dbReference type="SAM" id="MobiDB-lite"/>
    </source>
</evidence>
<feature type="region of interest" description="Disordered" evidence="1">
    <location>
        <begin position="1"/>
        <end position="218"/>
    </location>
</feature>
<feature type="region of interest" description="Disordered" evidence="1">
    <location>
        <begin position="1087"/>
        <end position="1107"/>
    </location>
</feature>
<feature type="compositionally biased region" description="Polar residues" evidence="1">
    <location>
        <begin position="155"/>
        <end position="167"/>
    </location>
</feature>
<dbReference type="EMBL" id="AGSI01000006">
    <property type="protein sequence ID" value="EIE24064.1"/>
    <property type="molecule type" value="Genomic_DNA"/>
</dbReference>
<feature type="region of interest" description="Disordered" evidence="1">
    <location>
        <begin position="245"/>
        <end position="266"/>
    </location>
</feature>
<evidence type="ECO:0000313" key="3">
    <source>
        <dbReference type="Proteomes" id="UP000007264"/>
    </source>
</evidence>
<feature type="compositionally biased region" description="Polar residues" evidence="1">
    <location>
        <begin position="792"/>
        <end position="801"/>
    </location>
</feature>
<feature type="compositionally biased region" description="Low complexity" evidence="1">
    <location>
        <begin position="691"/>
        <end position="706"/>
    </location>
</feature>
<feature type="region of interest" description="Disordered" evidence="1">
    <location>
        <begin position="584"/>
        <end position="609"/>
    </location>
</feature>
<dbReference type="OrthoDB" id="10619278at2759"/>
<feature type="compositionally biased region" description="Acidic residues" evidence="1">
    <location>
        <begin position="1095"/>
        <end position="1107"/>
    </location>
</feature>
<dbReference type="Proteomes" id="UP000007264">
    <property type="component" value="Unassembled WGS sequence"/>
</dbReference>
<feature type="compositionally biased region" description="Low complexity" evidence="1">
    <location>
        <begin position="41"/>
        <end position="64"/>
    </location>
</feature>
<dbReference type="AlphaFoldDB" id="I0Z095"/>
<evidence type="ECO:0000313" key="2">
    <source>
        <dbReference type="EMBL" id="EIE24064.1"/>
    </source>
</evidence>
<feature type="compositionally biased region" description="Basic and acidic residues" evidence="1">
    <location>
        <begin position="808"/>
        <end position="825"/>
    </location>
</feature>
<feature type="compositionally biased region" description="Polar residues" evidence="1">
    <location>
        <begin position="8"/>
        <end position="18"/>
    </location>
</feature>
<feature type="compositionally biased region" description="Polar residues" evidence="1">
    <location>
        <begin position="713"/>
        <end position="725"/>
    </location>
</feature>
<comment type="caution">
    <text evidence="2">The sequence shown here is derived from an EMBL/GenBank/DDBJ whole genome shotgun (WGS) entry which is preliminary data.</text>
</comment>
<feature type="compositionally biased region" description="Polar residues" evidence="1">
    <location>
        <begin position="510"/>
        <end position="526"/>
    </location>
</feature>
<feature type="region of interest" description="Disordered" evidence="1">
    <location>
        <begin position="763"/>
        <end position="882"/>
    </location>
</feature>
<feature type="region of interest" description="Disordered" evidence="1">
    <location>
        <begin position="645"/>
        <end position="729"/>
    </location>
</feature>
<reference evidence="2 3" key="1">
    <citation type="journal article" date="2012" name="Genome Biol.">
        <title>The genome of the polar eukaryotic microalga coccomyxa subellipsoidea reveals traits of cold adaptation.</title>
        <authorList>
            <person name="Blanc G."/>
            <person name="Agarkova I."/>
            <person name="Grimwood J."/>
            <person name="Kuo A."/>
            <person name="Brueggeman A."/>
            <person name="Dunigan D."/>
            <person name="Gurnon J."/>
            <person name="Ladunga I."/>
            <person name="Lindquist E."/>
            <person name="Lucas S."/>
            <person name="Pangilinan J."/>
            <person name="Proschold T."/>
            <person name="Salamov A."/>
            <person name="Schmutz J."/>
            <person name="Weeks D."/>
            <person name="Yamada T."/>
            <person name="Claverie J.M."/>
            <person name="Grigoriev I."/>
            <person name="Van Etten J."/>
            <person name="Lomsadze A."/>
            <person name="Borodovsky M."/>
        </authorList>
    </citation>
    <scope>NUCLEOTIDE SEQUENCE [LARGE SCALE GENOMIC DNA]</scope>
    <source>
        <strain evidence="2 3">C-169</strain>
    </source>
</reference>
<feature type="region of interest" description="Disordered" evidence="1">
    <location>
        <begin position="496"/>
        <end position="539"/>
    </location>
</feature>
<dbReference type="RefSeq" id="XP_005648608.1">
    <property type="nucleotide sequence ID" value="XM_005648551.1"/>
</dbReference>